<evidence type="ECO:0000313" key="4">
    <source>
        <dbReference type="Proteomes" id="UP001529510"/>
    </source>
</evidence>
<feature type="non-terminal residue" evidence="3">
    <location>
        <position position="52"/>
    </location>
</feature>
<dbReference type="Proteomes" id="UP001529510">
    <property type="component" value="Unassembled WGS sequence"/>
</dbReference>
<comment type="caution">
    <text evidence="3">The sequence shown here is derived from an EMBL/GenBank/DDBJ whole genome shotgun (WGS) entry which is preliminary data.</text>
</comment>
<gene>
    <name evidence="3" type="ORF">M9458_035632</name>
</gene>
<protein>
    <submittedName>
        <fullName evidence="3">Uncharacterized protein</fullName>
    </submittedName>
</protein>
<feature type="signal peptide" evidence="2">
    <location>
        <begin position="1"/>
        <end position="25"/>
    </location>
</feature>
<feature type="region of interest" description="Disordered" evidence="1">
    <location>
        <begin position="23"/>
        <end position="52"/>
    </location>
</feature>
<feature type="non-terminal residue" evidence="3">
    <location>
        <position position="1"/>
    </location>
</feature>
<keyword evidence="4" id="KW-1185">Reference proteome</keyword>
<reference evidence="3 4" key="1">
    <citation type="submission" date="2024-05" db="EMBL/GenBank/DDBJ databases">
        <title>Genome sequencing and assembly of Indian major carp, Cirrhinus mrigala (Hamilton, 1822).</title>
        <authorList>
            <person name="Mohindra V."/>
            <person name="Chowdhury L.M."/>
            <person name="Lal K."/>
            <person name="Jena J.K."/>
        </authorList>
    </citation>
    <scope>NUCLEOTIDE SEQUENCE [LARGE SCALE GENOMIC DNA]</scope>
    <source>
        <strain evidence="3">CM1030</strain>
        <tissue evidence="3">Blood</tissue>
    </source>
</reference>
<dbReference type="EMBL" id="JAMKFB020000018">
    <property type="protein sequence ID" value="KAL0167410.1"/>
    <property type="molecule type" value="Genomic_DNA"/>
</dbReference>
<sequence length="52" mass="5800">GSARRMRRLLVLATGLSALVRSTQAQTELRRRSTLRSSRERTDRSGAAADRT</sequence>
<evidence type="ECO:0000313" key="3">
    <source>
        <dbReference type="EMBL" id="KAL0167410.1"/>
    </source>
</evidence>
<proteinExistence type="predicted"/>
<keyword evidence="2" id="KW-0732">Signal</keyword>
<organism evidence="3 4">
    <name type="scientific">Cirrhinus mrigala</name>
    <name type="common">Mrigala</name>
    <dbReference type="NCBI Taxonomy" id="683832"/>
    <lineage>
        <taxon>Eukaryota</taxon>
        <taxon>Metazoa</taxon>
        <taxon>Chordata</taxon>
        <taxon>Craniata</taxon>
        <taxon>Vertebrata</taxon>
        <taxon>Euteleostomi</taxon>
        <taxon>Actinopterygii</taxon>
        <taxon>Neopterygii</taxon>
        <taxon>Teleostei</taxon>
        <taxon>Ostariophysi</taxon>
        <taxon>Cypriniformes</taxon>
        <taxon>Cyprinidae</taxon>
        <taxon>Labeoninae</taxon>
        <taxon>Labeonini</taxon>
        <taxon>Cirrhinus</taxon>
    </lineage>
</organism>
<dbReference type="AlphaFoldDB" id="A0ABD0P1J5"/>
<feature type="chain" id="PRO_5044896072" evidence="2">
    <location>
        <begin position="26"/>
        <end position="52"/>
    </location>
</feature>
<evidence type="ECO:0000256" key="2">
    <source>
        <dbReference type="SAM" id="SignalP"/>
    </source>
</evidence>
<feature type="compositionally biased region" description="Basic and acidic residues" evidence="1">
    <location>
        <begin position="37"/>
        <end position="52"/>
    </location>
</feature>
<accession>A0ABD0P1J5</accession>
<name>A0ABD0P1J5_CIRMR</name>
<evidence type="ECO:0000256" key="1">
    <source>
        <dbReference type="SAM" id="MobiDB-lite"/>
    </source>
</evidence>